<gene>
    <name evidence="3" type="ORF">Pth03_67030</name>
</gene>
<dbReference type="PANTHER" id="PTHR43648">
    <property type="entry name" value="ELECTRON TRANSFER FLAVOPROTEIN BETA SUBUNIT LYSINE METHYLTRANSFERASE"/>
    <property type="match status" value="1"/>
</dbReference>
<evidence type="ECO:0000256" key="1">
    <source>
        <dbReference type="ARBA" id="ARBA00022603"/>
    </source>
</evidence>
<keyword evidence="3" id="KW-0689">Ribosomal protein</keyword>
<dbReference type="RefSeq" id="WP_203948413.1">
    <property type="nucleotide sequence ID" value="NZ_BOOR01000062.1"/>
</dbReference>
<dbReference type="InterPro" id="IPR050078">
    <property type="entry name" value="Ribosomal_L11_MeTrfase_PrmA"/>
</dbReference>
<dbReference type="Pfam" id="PF06325">
    <property type="entry name" value="PrmA"/>
    <property type="match status" value="1"/>
</dbReference>
<dbReference type="GO" id="GO:0005840">
    <property type="term" value="C:ribosome"/>
    <property type="evidence" value="ECO:0007669"/>
    <property type="project" value="UniProtKB-KW"/>
</dbReference>
<evidence type="ECO:0000256" key="2">
    <source>
        <dbReference type="ARBA" id="ARBA00022679"/>
    </source>
</evidence>
<keyword evidence="1 3" id="KW-0489">Methyltransferase</keyword>
<dbReference type="Gene3D" id="3.40.50.150">
    <property type="entry name" value="Vaccinia Virus protein VP39"/>
    <property type="match status" value="1"/>
</dbReference>
<dbReference type="PANTHER" id="PTHR43648:SF1">
    <property type="entry name" value="ELECTRON TRANSFER FLAVOPROTEIN BETA SUBUNIT LYSINE METHYLTRANSFERASE"/>
    <property type="match status" value="1"/>
</dbReference>
<sequence>MEDFVRAHTTLAAVPYVPEVRLHLLHGARPSGDDQDHELYDLWERMGRLPFWACAWAGGQALARHVLDHPEIVRGRGVLDLACGSGLVAIAAAKAGAARVRANDVDPHALAATVLNAEANDVEVTVVDGDLLDSTTGDEIVLVGDAFYERALAERIMPFLSRARDGGAEVLAGDAGRLCSYLPRERFEQTGRHAVPAALENAALTETTIWRLL</sequence>
<keyword evidence="4" id="KW-1185">Reference proteome</keyword>
<dbReference type="Proteomes" id="UP000605992">
    <property type="component" value="Unassembled WGS sequence"/>
</dbReference>
<accession>A0A8J3Y014</accession>
<proteinExistence type="predicted"/>
<organism evidence="3 4">
    <name type="scientific">Planotetraspora thailandica</name>
    <dbReference type="NCBI Taxonomy" id="487172"/>
    <lineage>
        <taxon>Bacteria</taxon>
        <taxon>Bacillati</taxon>
        <taxon>Actinomycetota</taxon>
        <taxon>Actinomycetes</taxon>
        <taxon>Streptosporangiales</taxon>
        <taxon>Streptosporangiaceae</taxon>
        <taxon>Planotetraspora</taxon>
    </lineage>
</organism>
<name>A0A8J3Y014_9ACTN</name>
<keyword evidence="3" id="KW-0687">Ribonucleoprotein</keyword>
<dbReference type="AlphaFoldDB" id="A0A8J3Y014"/>
<dbReference type="EMBL" id="BOOR01000062">
    <property type="protein sequence ID" value="GII58314.1"/>
    <property type="molecule type" value="Genomic_DNA"/>
</dbReference>
<evidence type="ECO:0000313" key="3">
    <source>
        <dbReference type="EMBL" id="GII58314.1"/>
    </source>
</evidence>
<evidence type="ECO:0000313" key="4">
    <source>
        <dbReference type="Proteomes" id="UP000605992"/>
    </source>
</evidence>
<dbReference type="InterPro" id="IPR029063">
    <property type="entry name" value="SAM-dependent_MTases_sf"/>
</dbReference>
<keyword evidence="2" id="KW-0808">Transferase</keyword>
<protein>
    <submittedName>
        <fullName evidence="3">50S ribosomal protein L11 methyltransferase</fullName>
    </submittedName>
</protein>
<dbReference type="GO" id="GO:0016279">
    <property type="term" value="F:protein-lysine N-methyltransferase activity"/>
    <property type="evidence" value="ECO:0007669"/>
    <property type="project" value="TreeGrafter"/>
</dbReference>
<dbReference type="GO" id="GO:0032259">
    <property type="term" value="P:methylation"/>
    <property type="evidence" value="ECO:0007669"/>
    <property type="project" value="UniProtKB-KW"/>
</dbReference>
<reference evidence="3" key="1">
    <citation type="submission" date="2021-01" db="EMBL/GenBank/DDBJ databases">
        <title>Whole genome shotgun sequence of Planotetraspora thailandica NBRC 104271.</title>
        <authorList>
            <person name="Komaki H."/>
            <person name="Tamura T."/>
        </authorList>
    </citation>
    <scope>NUCLEOTIDE SEQUENCE</scope>
    <source>
        <strain evidence="3">NBRC 104271</strain>
    </source>
</reference>
<dbReference type="SUPFAM" id="SSF53335">
    <property type="entry name" value="S-adenosyl-L-methionine-dependent methyltransferases"/>
    <property type="match status" value="1"/>
</dbReference>
<comment type="caution">
    <text evidence="3">The sequence shown here is derived from an EMBL/GenBank/DDBJ whole genome shotgun (WGS) entry which is preliminary data.</text>
</comment>